<reference evidence="3" key="1">
    <citation type="submission" date="2016-01" db="EMBL/GenBank/DDBJ databases">
        <authorList>
            <person name="Oliw E.H."/>
        </authorList>
    </citation>
    <scope>NUCLEOTIDE SEQUENCE [LARGE SCALE GENOMIC DNA]</scope>
    <source>
        <strain evidence="3">KA00185</strain>
    </source>
</reference>
<dbReference type="Proteomes" id="UP000070483">
    <property type="component" value="Unassembled WGS sequence"/>
</dbReference>
<keyword evidence="4" id="KW-1185">Reference proteome</keyword>
<organism evidence="3 4">
    <name type="scientific">Leptotrichia wadei</name>
    <dbReference type="NCBI Taxonomy" id="157687"/>
    <lineage>
        <taxon>Bacteria</taxon>
        <taxon>Fusobacteriati</taxon>
        <taxon>Fusobacteriota</taxon>
        <taxon>Fusobacteriia</taxon>
        <taxon>Fusobacteriales</taxon>
        <taxon>Leptotrichiaceae</taxon>
        <taxon>Leptotrichia</taxon>
    </lineage>
</organism>
<dbReference type="AlphaFoldDB" id="A0A134AMS3"/>
<evidence type="ECO:0000313" key="2">
    <source>
        <dbReference type="EMBL" id="BBM47348.1"/>
    </source>
</evidence>
<keyword evidence="1" id="KW-1133">Transmembrane helix</keyword>
<feature type="transmembrane region" description="Helical" evidence="1">
    <location>
        <begin position="94"/>
        <end position="115"/>
    </location>
</feature>
<evidence type="ECO:0000313" key="4">
    <source>
        <dbReference type="Proteomes" id="UP000070483"/>
    </source>
</evidence>
<name>A0A134AMS3_9FUSO</name>
<dbReference type="STRING" id="157687.HMPREF3180_00553"/>
<feature type="transmembrane region" description="Helical" evidence="1">
    <location>
        <begin position="50"/>
        <end position="73"/>
    </location>
</feature>
<feature type="transmembrane region" description="Helical" evidence="1">
    <location>
        <begin position="12"/>
        <end position="38"/>
    </location>
</feature>
<evidence type="ECO:0000313" key="5">
    <source>
        <dbReference type="Proteomes" id="UP000321397"/>
    </source>
</evidence>
<accession>A0A134AMS3</accession>
<keyword evidence="1" id="KW-0812">Transmembrane</keyword>
<dbReference type="PATRIC" id="fig|157687.3.peg.552"/>
<gene>
    <name evidence="3" type="ORF">HMPREF3180_00553</name>
    <name evidence="2" type="ORF">JMUB3933_0848</name>
</gene>
<proteinExistence type="predicted"/>
<evidence type="ECO:0000313" key="3">
    <source>
        <dbReference type="EMBL" id="KXB69011.1"/>
    </source>
</evidence>
<dbReference type="EMBL" id="LSDD01000036">
    <property type="protein sequence ID" value="KXB69011.1"/>
    <property type="molecule type" value="Genomic_DNA"/>
</dbReference>
<dbReference type="Proteomes" id="UP000321397">
    <property type="component" value="Chromosome"/>
</dbReference>
<reference evidence="2 5" key="3">
    <citation type="submission" date="2019-07" db="EMBL/GenBank/DDBJ databases">
        <title>Complete Genome Sequence of Leptotrichia wadei Strain JMUB3933.</title>
        <authorList>
            <person name="Watanabe S."/>
            <person name="Cui L."/>
        </authorList>
    </citation>
    <scope>NUCLEOTIDE SEQUENCE [LARGE SCALE GENOMIC DNA]</scope>
    <source>
        <strain evidence="2 5">JMUB3933</strain>
    </source>
</reference>
<evidence type="ECO:0000256" key="1">
    <source>
        <dbReference type="SAM" id="Phobius"/>
    </source>
</evidence>
<dbReference type="EMBL" id="AP019834">
    <property type="protein sequence ID" value="BBM47348.1"/>
    <property type="molecule type" value="Genomic_DNA"/>
</dbReference>
<keyword evidence="1" id="KW-0472">Membrane</keyword>
<reference evidence="4" key="2">
    <citation type="submission" date="2016-01" db="EMBL/GenBank/DDBJ databases">
        <authorList>
            <person name="Mitreva M."/>
            <person name="Pepin K.H."/>
            <person name="Mihindukulasuriya K.A."/>
            <person name="Fulton R."/>
            <person name="Fronick C."/>
            <person name="O'Laughlin M."/>
            <person name="Miner T."/>
            <person name="Herter B."/>
            <person name="Rosa B.A."/>
            <person name="Cordes M."/>
            <person name="Tomlinson C."/>
            <person name="Wollam A."/>
            <person name="Palsikar V.B."/>
            <person name="Mardis E.R."/>
            <person name="Wilson R.K."/>
        </authorList>
    </citation>
    <scope>NUCLEOTIDE SEQUENCE [LARGE SCALE GENOMIC DNA]</scope>
    <source>
        <strain evidence="4">KA00185</strain>
    </source>
</reference>
<protein>
    <submittedName>
        <fullName evidence="3">Uncharacterized protein</fullName>
    </submittedName>
</protein>
<sequence length="125" mass="15212">MMIKTLYKEKCLRYFIIPEIILLFIFFFKFSILVYIILPLYVIESIFDNIFFNIPLIWLLFKITTMYFCSIKFKKINKIEDEEKKKKYKIRLKIIIFLVNIVIFVIFTILSTNLINQIVNTILSF</sequence>